<sequence>MRRFCRNKQGSAAIEFAFVAPMFFALLFAIIETSAVFFAGQYLETGTQDAARALLIDDVQSKGTNQADFKQSICDKVSALFACDNIYVDVQSFPKGDPITIVNPIDDNGNFINNFKYEPPPPKSENTVVVRAFYQWPIFVTGLGYNIANISKYTSNSKYLLAATAALRPQ</sequence>
<keyword evidence="1" id="KW-0472">Membrane</keyword>
<dbReference type="HOGENOM" id="CLU_111553_2_1_5"/>
<name>Q07K59_RHOP5</name>
<gene>
    <name evidence="3" type="ordered locus">RPE_3746</name>
</gene>
<evidence type="ECO:0000256" key="1">
    <source>
        <dbReference type="SAM" id="Phobius"/>
    </source>
</evidence>
<dbReference type="KEGG" id="rpe:RPE_3746"/>
<dbReference type="AlphaFoldDB" id="Q07K59"/>
<evidence type="ECO:0000313" key="3">
    <source>
        <dbReference type="EMBL" id="ABJ07675.1"/>
    </source>
</evidence>
<proteinExistence type="predicted"/>
<evidence type="ECO:0000259" key="2">
    <source>
        <dbReference type="Pfam" id="PF07811"/>
    </source>
</evidence>
<reference evidence="3" key="1">
    <citation type="submission" date="2006-09" db="EMBL/GenBank/DDBJ databases">
        <title>Complete sequence of Rhodopseudomonas palustris BisA53.</title>
        <authorList>
            <consortium name="US DOE Joint Genome Institute"/>
            <person name="Copeland A."/>
            <person name="Lucas S."/>
            <person name="Lapidus A."/>
            <person name="Barry K."/>
            <person name="Detter J.C."/>
            <person name="Glavina del Rio T."/>
            <person name="Hammon N."/>
            <person name="Israni S."/>
            <person name="Dalin E."/>
            <person name="Tice H."/>
            <person name="Pitluck S."/>
            <person name="Chain P."/>
            <person name="Malfatti S."/>
            <person name="Shin M."/>
            <person name="Vergez L."/>
            <person name="Schmutz J."/>
            <person name="Larimer F."/>
            <person name="Land M."/>
            <person name="Hauser L."/>
            <person name="Pelletier D.A."/>
            <person name="Kyrpides N."/>
            <person name="Kim E."/>
            <person name="Harwood C.S."/>
            <person name="Oda Y."/>
            <person name="Richardson P."/>
        </authorList>
    </citation>
    <scope>NUCLEOTIDE SEQUENCE [LARGE SCALE GENOMIC DNA]</scope>
    <source>
        <strain evidence="3">BisA53</strain>
    </source>
</reference>
<keyword evidence="1" id="KW-0812">Transmembrane</keyword>
<dbReference type="InterPro" id="IPR012495">
    <property type="entry name" value="TadE-like_dom"/>
</dbReference>
<dbReference type="STRING" id="316055.RPE_3746"/>
<organism evidence="3">
    <name type="scientific">Rhodopseudomonas palustris (strain BisA53)</name>
    <dbReference type="NCBI Taxonomy" id="316055"/>
    <lineage>
        <taxon>Bacteria</taxon>
        <taxon>Pseudomonadati</taxon>
        <taxon>Pseudomonadota</taxon>
        <taxon>Alphaproteobacteria</taxon>
        <taxon>Hyphomicrobiales</taxon>
        <taxon>Nitrobacteraceae</taxon>
        <taxon>Rhodopseudomonas</taxon>
    </lineage>
</organism>
<feature type="domain" description="TadE-like" evidence="2">
    <location>
        <begin position="10"/>
        <end position="52"/>
    </location>
</feature>
<protein>
    <submittedName>
        <fullName evidence="3">TadE family protein</fullName>
    </submittedName>
</protein>
<dbReference type="eggNOG" id="COG4961">
    <property type="taxonomic scope" value="Bacteria"/>
</dbReference>
<dbReference type="EMBL" id="CP000463">
    <property type="protein sequence ID" value="ABJ07675.1"/>
    <property type="molecule type" value="Genomic_DNA"/>
</dbReference>
<accession>Q07K59</accession>
<keyword evidence="1" id="KW-1133">Transmembrane helix</keyword>
<dbReference type="Pfam" id="PF07811">
    <property type="entry name" value="TadE"/>
    <property type="match status" value="1"/>
</dbReference>
<feature type="transmembrane region" description="Helical" evidence="1">
    <location>
        <begin position="12"/>
        <end position="31"/>
    </location>
</feature>